<evidence type="ECO:0000256" key="4">
    <source>
        <dbReference type="ARBA" id="ARBA00022692"/>
    </source>
</evidence>
<feature type="transmembrane region" description="Helical" evidence="10">
    <location>
        <begin position="61"/>
        <end position="83"/>
    </location>
</feature>
<dbReference type="AlphaFoldDB" id="A0A8D9HEB6"/>
<evidence type="ECO:0000256" key="10">
    <source>
        <dbReference type="SAM" id="Phobius"/>
    </source>
</evidence>
<comment type="subcellular location">
    <subcellularLocation>
        <location evidence="1">Membrane</location>
        <topology evidence="1">Single-pass membrane protein</topology>
    </subcellularLocation>
</comment>
<keyword evidence="9" id="KW-0503">Monooxygenase</keyword>
<dbReference type="PRINTS" id="PR00465">
    <property type="entry name" value="EP450IV"/>
</dbReference>
<keyword evidence="5 8" id="KW-0479">Metal-binding</keyword>
<evidence type="ECO:0000313" key="11">
    <source>
        <dbReference type="EMBL" id="CAG7896829.1"/>
    </source>
</evidence>
<keyword evidence="9" id="KW-0560">Oxidoreductase</keyword>
<dbReference type="PROSITE" id="PS00086">
    <property type="entry name" value="CYTOCHROME_P450"/>
    <property type="match status" value="1"/>
</dbReference>
<dbReference type="InterPro" id="IPR001128">
    <property type="entry name" value="Cyt_P450"/>
</dbReference>
<keyword evidence="10" id="KW-0472">Membrane</keyword>
<accession>A0A8D9HEB6</accession>
<feature type="transmembrane region" description="Helical" evidence="10">
    <location>
        <begin position="20"/>
        <end position="40"/>
    </location>
</feature>
<dbReference type="Pfam" id="PF00067">
    <property type="entry name" value="p450"/>
    <property type="match status" value="1"/>
</dbReference>
<evidence type="ECO:0000256" key="8">
    <source>
        <dbReference type="PIRSR" id="PIRSR602403-1"/>
    </source>
</evidence>
<dbReference type="GO" id="GO:0016705">
    <property type="term" value="F:oxidoreductase activity, acting on paired donors, with incorporation or reduction of molecular oxygen"/>
    <property type="evidence" value="ECO:0007669"/>
    <property type="project" value="InterPro"/>
</dbReference>
<dbReference type="PANTHER" id="PTHR24286:SF305">
    <property type="entry name" value="CYTOCHROME P450 708A2"/>
    <property type="match status" value="1"/>
</dbReference>
<evidence type="ECO:0000256" key="5">
    <source>
        <dbReference type="ARBA" id="ARBA00022723"/>
    </source>
</evidence>
<feature type="transmembrane region" description="Helical" evidence="10">
    <location>
        <begin position="95"/>
        <end position="116"/>
    </location>
</feature>
<dbReference type="PRINTS" id="PR00385">
    <property type="entry name" value="P450"/>
</dbReference>
<dbReference type="GO" id="GO:0005506">
    <property type="term" value="F:iron ion binding"/>
    <property type="evidence" value="ECO:0007669"/>
    <property type="project" value="InterPro"/>
</dbReference>
<dbReference type="Gene3D" id="1.10.630.10">
    <property type="entry name" value="Cytochrome P450"/>
    <property type="match status" value="1"/>
</dbReference>
<proteinExistence type="inferred from homology"/>
<dbReference type="PANTHER" id="PTHR24286">
    <property type="entry name" value="CYTOCHROME P450 26"/>
    <property type="match status" value="1"/>
</dbReference>
<feature type="non-terminal residue" evidence="11">
    <location>
        <position position="690"/>
    </location>
</feature>
<evidence type="ECO:0000313" key="12">
    <source>
        <dbReference type="Proteomes" id="UP000694005"/>
    </source>
</evidence>
<dbReference type="GO" id="GO:0004497">
    <property type="term" value="F:monooxygenase activity"/>
    <property type="evidence" value="ECO:0007669"/>
    <property type="project" value="UniProtKB-KW"/>
</dbReference>
<evidence type="ECO:0000256" key="3">
    <source>
        <dbReference type="ARBA" id="ARBA00022617"/>
    </source>
</evidence>
<dbReference type="InterPro" id="IPR036396">
    <property type="entry name" value="Cyt_P450_sf"/>
</dbReference>
<dbReference type="InterPro" id="IPR017972">
    <property type="entry name" value="Cyt_P450_CS"/>
</dbReference>
<dbReference type="GO" id="GO:0020037">
    <property type="term" value="F:heme binding"/>
    <property type="evidence" value="ECO:0007669"/>
    <property type="project" value="InterPro"/>
</dbReference>
<dbReference type="InterPro" id="IPR002403">
    <property type="entry name" value="Cyt_P450_E_grp-IV"/>
</dbReference>
<name>A0A8D9HEB6_BRACM</name>
<dbReference type="Gramene" id="A08p04950.2_BraZ1">
    <property type="protein sequence ID" value="A08p04950.2_BraZ1.CDS"/>
    <property type="gene ID" value="A08g04950.2_BraZ1"/>
</dbReference>
<evidence type="ECO:0008006" key="13">
    <source>
        <dbReference type="Google" id="ProtNLM"/>
    </source>
</evidence>
<evidence type="ECO:0000256" key="9">
    <source>
        <dbReference type="RuleBase" id="RU000461"/>
    </source>
</evidence>
<dbReference type="GO" id="GO:0016020">
    <property type="term" value="C:membrane"/>
    <property type="evidence" value="ECO:0007669"/>
    <property type="project" value="UniProtKB-SubCell"/>
</dbReference>
<keyword evidence="7 8" id="KW-0408">Iron</keyword>
<evidence type="ECO:0000256" key="7">
    <source>
        <dbReference type="ARBA" id="ARBA00023004"/>
    </source>
</evidence>
<protein>
    <recommendedName>
        <fullName evidence="13">Cytochrome P450</fullName>
    </recommendedName>
</protein>
<feature type="binding site" description="axial binding residue" evidence="8">
    <location>
        <position position="637"/>
    </location>
    <ligand>
        <name>heme</name>
        <dbReference type="ChEBI" id="CHEBI:30413"/>
    </ligand>
    <ligandPart>
        <name>Fe</name>
        <dbReference type="ChEBI" id="CHEBI:18248"/>
    </ligandPart>
</feature>
<keyword evidence="3 8" id="KW-0349">Heme</keyword>
<comment type="similarity">
    <text evidence="2 9">Belongs to the cytochrome P450 family.</text>
</comment>
<dbReference type="Proteomes" id="UP000694005">
    <property type="component" value="Chromosome A08"/>
</dbReference>
<keyword evidence="4 10" id="KW-0812">Transmembrane</keyword>
<evidence type="ECO:0000256" key="2">
    <source>
        <dbReference type="ARBA" id="ARBA00010617"/>
    </source>
</evidence>
<gene>
    <name evidence="11" type="ORF">BRAPAZ1V2_A08P04950.2</name>
</gene>
<sequence>SSSGVRPPRERVCRRRTHPLSLISVLLCSSVVSLHYRLALVSGSGHLLRSSPLLAKRFKSAAMYLFWSLDAVVGCGFIGGARILGLGFRSIFNFWIYPLVSSSCLGHNGPFLRWLAAAVLWLLKRRRWVAAVGFTDLYGVVVVRSFSAQARWSVLRVTGFRLFGSQTSSKGLKCKVIRVSRQCLMSSSGPSLASKARVQWGMTALLRYGCSHPVSPLIVLRLATRKNANLARSPIPATSGDVSGIPASEATRAKVKHLRLERDEFHVERCVRDHRLSDCEDQPVVVAMVESKLQGKWQTTARVNGYGPLFRTNILGSRTVISTDADVIFEIFRQENQSFVQSYPDVFVKRKMIGFMNRTTREHLRWKASEGAFNLRHAVSTLIVSYITPQMISNLKPETEAKLIDNFMAFNIEWFQSPFALSTWNNLFKVLRARKEAAKIINVALERRKDSILEKQGDFLDTLLEEMKKEGSIFDQASIVNLLLNIGVVSRDTTSHATALTVDFISKNPRVLTELQREHEAIVQKRDDKEAGLSWEEYKDCMPFTRMVIYESLRLANLGTIIFRKAVKDVVIKGKLEVKRYTIPAGWIVAVAPSVVHYNAEIYENPLEFNPWRWEGKDLRSPGSKTLMVFGGGARQCVGSDLARLHLAIFLHHFVTTYDFSVVQECEIYRVPFPCFTKDLHINISPKSPS</sequence>
<reference evidence="11 12" key="1">
    <citation type="submission" date="2021-07" db="EMBL/GenBank/DDBJ databases">
        <authorList>
            <consortium name="Genoscope - CEA"/>
            <person name="William W."/>
        </authorList>
    </citation>
    <scope>NUCLEOTIDE SEQUENCE [LARGE SCALE GENOMIC DNA]</scope>
</reference>
<keyword evidence="6 10" id="KW-1133">Transmembrane helix</keyword>
<evidence type="ECO:0000256" key="1">
    <source>
        <dbReference type="ARBA" id="ARBA00004167"/>
    </source>
</evidence>
<dbReference type="SUPFAM" id="SSF48264">
    <property type="entry name" value="Cytochrome P450"/>
    <property type="match status" value="1"/>
</dbReference>
<dbReference type="EMBL" id="LS974624">
    <property type="protein sequence ID" value="CAG7896829.1"/>
    <property type="molecule type" value="Genomic_DNA"/>
</dbReference>
<evidence type="ECO:0000256" key="6">
    <source>
        <dbReference type="ARBA" id="ARBA00022989"/>
    </source>
</evidence>
<comment type="cofactor">
    <cofactor evidence="8">
        <name>heme</name>
        <dbReference type="ChEBI" id="CHEBI:30413"/>
    </cofactor>
</comment>
<organism evidence="11 12">
    <name type="scientific">Brassica campestris</name>
    <name type="common">Field mustard</name>
    <dbReference type="NCBI Taxonomy" id="3711"/>
    <lineage>
        <taxon>Eukaryota</taxon>
        <taxon>Viridiplantae</taxon>
        <taxon>Streptophyta</taxon>
        <taxon>Embryophyta</taxon>
        <taxon>Tracheophyta</taxon>
        <taxon>Spermatophyta</taxon>
        <taxon>Magnoliopsida</taxon>
        <taxon>eudicotyledons</taxon>
        <taxon>Gunneridae</taxon>
        <taxon>Pentapetalae</taxon>
        <taxon>rosids</taxon>
        <taxon>malvids</taxon>
        <taxon>Brassicales</taxon>
        <taxon>Brassicaceae</taxon>
        <taxon>Brassiceae</taxon>
        <taxon>Brassica</taxon>
    </lineage>
</organism>